<comment type="caution">
    <text evidence="2">The sequence shown here is derived from an EMBL/GenBank/DDBJ whole genome shotgun (WGS) entry which is preliminary data.</text>
</comment>
<feature type="region of interest" description="Disordered" evidence="1">
    <location>
        <begin position="478"/>
        <end position="512"/>
    </location>
</feature>
<feature type="compositionally biased region" description="Basic and acidic residues" evidence="1">
    <location>
        <begin position="478"/>
        <end position="492"/>
    </location>
</feature>
<name>A0A4S4LFZ3_9AGAM</name>
<sequence>MCIFCGQSVHTTAPHISEGQKFKDLRLSLTDYERLKSSSPSYLPSPADRPITGENRPMLKVVAVSADVKEVFKEVKGSDDQDWIELPFSMLDSVLWVMQRLERILRIPMKYWVLTGGGIIYSPGYLVMSLEHFRQAHTIEVTLLPVWDVEEFASMNLKTHTWKHAPPNPPAELPSEPRERANVLFSLIDPIGSPHWNDYITHREAAEKLTQGMMEDMEGEDMALYTSKLKEAVEVALVDEADLKEGEWEKIADGVSLVTVDVQDDGDFEVRDADVIARIHSPNSPQSVDVHFSYHHRTRWSSVEWLYSLGYRINPQPVKCVRAYRDYDVDRAHCSQGWRPFGWFYLDDRDSERSACPITRTDLQRVHDALFGTAEAGKLGERVSLRTTAKLILASVGIPFEIARDQEEAAEGENDGYMGSYGSSISLELKSEKPGISAAHLRKICGINPLPNDGGHIYHFTLKRSLTSKSRLNRYVHEQDTADLTKEQRTTPDEYIEDRDSADDDDDDEDYF</sequence>
<dbReference type="Proteomes" id="UP000310158">
    <property type="component" value="Unassembled WGS sequence"/>
</dbReference>
<reference evidence="2 3" key="1">
    <citation type="submission" date="2019-02" db="EMBL/GenBank/DDBJ databases">
        <title>Genome sequencing of the rare red list fungi Bondarzewia mesenterica.</title>
        <authorList>
            <person name="Buettner E."/>
            <person name="Kellner H."/>
        </authorList>
    </citation>
    <scope>NUCLEOTIDE SEQUENCE [LARGE SCALE GENOMIC DNA]</scope>
    <source>
        <strain evidence="2 3">DSM 108281</strain>
    </source>
</reference>
<organism evidence="2 3">
    <name type="scientific">Bondarzewia mesenterica</name>
    <dbReference type="NCBI Taxonomy" id="1095465"/>
    <lineage>
        <taxon>Eukaryota</taxon>
        <taxon>Fungi</taxon>
        <taxon>Dikarya</taxon>
        <taxon>Basidiomycota</taxon>
        <taxon>Agaricomycotina</taxon>
        <taxon>Agaricomycetes</taxon>
        <taxon>Russulales</taxon>
        <taxon>Bondarzewiaceae</taxon>
        <taxon>Bondarzewia</taxon>
    </lineage>
</organism>
<proteinExistence type="predicted"/>
<evidence type="ECO:0000256" key="1">
    <source>
        <dbReference type="SAM" id="MobiDB-lite"/>
    </source>
</evidence>
<evidence type="ECO:0000313" key="2">
    <source>
        <dbReference type="EMBL" id="THH10769.1"/>
    </source>
</evidence>
<feature type="compositionally biased region" description="Acidic residues" evidence="1">
    <location>
        <begin position="494"/>
        <end position="512"/>
    </location>
</feature>
<gene>
    <name evidence="2" type="ORF">EW146_g8266</name>
</gene>
<evidence type="ECO:0000313" key="3">
    <source>
        <dbReference type="Proteomes" id="UP000310158"/>
    </source>
</evidence>
<protein>
    <submittedName>
        <fullName evidence="2">Uncharacterized protein</fullName>
    </submittedName>
</protein>
<dbReference type="AlphaFoldDB" id="A0A4S4LFZ3"/>
<accession>A0A4S4LFZ3</accession>
<dbReference type="EMBL" id="SGPL01000551">
    <property type="protein sequence ID" value="THH10769.1"/>
    <property type="molecule type" value="Genomic_DNA"/>
</dbReference>
<keyword evidence="3" id="KW-1185">Reference proteome</keyword>
<dbReference type="OrthoDB" id="3012326at2759"/>